<keyword evidence="2" id="KW-0319">Glycerol metabolism</keyword>
<evidence type="ECO:0000256" key="1">
    <source>
        <dbReference type="ARBA" id="ARBA00022630"/>
    </source>
</evidence>
<keyword evidence="1" id="KW-0285">Flavoprotein</keyword>
<evidence type="ECO:0000259" key="5">
    <source>
        <dbReference type="Pfam" id="PF16901"/>
    </source>
</evidence>
<dbReference type="InterPro" id="IPR037165">
    <property type="entry name" value="AldOxase/xan_DH_Mopterin-bd_sf"/>
</dbReference>
<evidence type="ECO:0000313" key="6">
    <source>
        <dbReference type="EMBL" id="KKK67485.1"/>
    </source>
</evidence>
<keyword evidence="3" id="KW-0274">FAD</keyword>
<dbReference type="Gene3D" id="3.50.50.60">
    <property type="entry name" value="FAD/NAD(P)-binding domain"/>
    <property type="match status" value="1"/>
</dbReference>
<evidence type="ECO:0000256" key="4">
    <source>
        <dbReference type="ARBA" id="ARBA00023002"/>
    </source>
</evidence>
<sequence length="284" mass="30655">GEGGAINPPAAIANAVSDALSPFGISIDRTPITPDTILRVLEAANGAFAVGLSMSDVVSAWAGVRPLLREEGDPSHVSRDYDILDGPPGLYTICGGKLTTFRSMTEHLVSHVIEREGERFSRRPARCRTAREPLPGGGASDFPRYQRAAVAALREGWALPEDAARRLVAVYGTDHVRVLSHAAREPELLQPLAPGCPVLAAEVVYAARQEMAVTLEDFLRRRSDLMLFAKDGSKAVAPRVARLMGQALGWSREETRRQLADYRTAVARMMAFRAGAETPAAEAM</sequence>
<reference evidence="6" key="1">
    <citation type="journal article" date="2015" name="Nature">
        <title>Complex archaea that bridge the gap between prokaryotes and eukaryotes.</title>
        <authorList>
            <person name="Spang A."/>
            <person name="Saw J.H."/>
            <person name="Jorgensen S.L."/>
            <person name="Zaremba-Niedzwiedzka K."/>
            <person name="Martijn J."/>
            <person name="Lind A.E."/>
            <person name="van Eijk R."/>
            <person name="Schleper C."/>
            <person name="Guy L."/>
            <person name="Ettema T.J."/>
        </authorList>
    </citation>
    <scope>NUCLEOTIDE SEQUENCE</scope>
</reference>
<dbReference type="InterPro" id="IPR000447">
    <property type="entry name" value="G3P_DH_FAD-dep"/>
</dbReference>
<dbReference type="EMBL" id="LAZR01059587">
    <property type="protein sequence ID" value="KKK67485.1"/>
    <property type="molecule type" value="Genomic_DNA"/>
</dbReference>
<evidence type="ECO:0000256" key="2">
    <source>
        <dbReference type="ARBA" id="ARBA00022798"/>
    </source>
</evidence>
<dbReference type="InterPro" id="IPR038299">
    <property type="entry name" value="DAO_C_sf"/>
</dbReference>
<accession>A0A0F8Y1P6</accession>
<dbReference type="Gene3D" id="1.10.8.870">
    <property type="entry name" value="Alpha-glycerophosphate oxidase, cap domain"/>
    <property type="match status" value="1"/>
</dbReference>
<dbReference type="PANTHER" id="PTHR11985:SF35">
    <property type="entry name" value="ANAEROBIC GLYCEROL-3-PHOSPHATE DEHYDROGENASE SUBUNIT A"/>
    <property type="match status" value="1"/>
</dbReference>
<comment type="caution">
    <text evidence="6">The sequence shown here is derived from an EMBL/GenBank/DDBJ whole genome shotgun (WGS) entry which is preliminary data.</text>
</comment>
<dbReference type="InterPro" id="IPR031656">
    <property type="entry name" value="DAO_C"/>
</dbReference>
<dbReference type="PANTHER" id="PTHR11985">
    <property type="entry name" value="GLYCEROL-3-PHOSPHATE DEHYDROGENASE"/>
    <property type="match status" value="1"/>
</dbReference>
<evidence type="ECO:0000256" key="3">
    <source>
        <dbReference type="ARBA" id="ARBA00022827"/>
    </source>
</evidence>
<feature type="non-terminal residue" evidence="6">
    <location>
        <position position="1"/>
    </location>
</feature>
<protein>
    <recommendedName>
        <fullName evidence="5">Alpha-glycerophosphate oxidase C-terminal domain-containing protein</fullName>
    </recommendedName>
</protein>
<feature type="domain" description="Alpha-glycerophosphate oxidase C-terminal" evidence="5">
    <location>
        <begin position="127"/>
        <end position="254"/>
    </location>
</feature>
<dbReference type="Gene3D" id="3.30.365.10">
    <property type="entry name" value="Aldehyde oxidase/xanthine dehydrogenase, molybdopterin binding domain"/>
    <property type="match status" value="1"/>
</dbReference>
<dbReference type="AlphaFoldDB" id="A0A0F8Y1P6"/>
<keyword evidence="4" id="KW-0560">Oxidoreductase</keyword>
<proteinExistence type="predicted"/>
<dbReference type="GO" id="GO:0046168">
    <property type="term" value="P:glycerol-3-phosphate catabolic process"/>
    <property type="evidence" value="ECO:0007669"/>
    <property type="project" value="TreeGrafter"/>
</dbReference>
<dbReference type="GO" id="GO:0004368">
    <property type="term" value="F:glycerol-3-phosphate dehydrogenase (quinone) activity"/>
    <property type="evidence" value="ECO:0007669"/>
    <property type="project" value="InterPro"/>
</dbReference>
<dbReference type="SUPFAM" id="SSF56003">
    <property type="entry name" value="Molybdenum cofactor-binding domain"/>
    <property type="match status" value="1"/>
</dbReference>
<name>A0A0F8Y1P6_9ZZZZ</name>
<dbReference type="GO" id="GO:0006071">
    <property type="term" value="P:glycerol metabolic process"/>
    <property type="evidence" value="ECO:0007669"/>
    <property type="project" value="UniProtKB-KW"/>
</dbReference>
<organism evidence="6">
    <name type="scientific">marine sediment metagenome</name>
    <dbReference type="NCBI Taxonomy" id="412755"/>
    <lineage>
        <taxon>unclassified sequences</taxon>
        <taxon>metagenomes</taxon>
        <taxon>ecological metagenomes</taxon>
    </lineage>
</organism>
<dbReference type="Pfam" id="PF16901">
    <property type="entry name" value="DAO_C"/>
    <property type="match status" value="1"/>
</dbReference>
<gene>
    <name evidence="6" type="ORF">LCGC14_2953590</name>
</gene>
<dbReference type="InterPro" id="IPR036188">
    <property type="entry name" value="FAD/NAD-bd_sf"/>
</dbReference>